<comment type="caution">
    <text evidence="1">The sequence shown here is derived from an EMBL/GenBank/DDBJ whole genome shotgun (WGS) entry which is preliminary data.</text>
</comment>
<name>A0ABU6V1I4_9FABA</name>
<protein>
    <submittedName>
        <fullName evidence="1">Uncharacterized protein</fullName>
    </submittedName>
</protein>
<keyword evidence="2" id="KW-1185">Reference proteome</keyword>
<evidence type="ECO:0000313" key="2">
    <source>
        <dbReference type="Proteomes" id="UP001341840"/>
    </source>
</evidence>
<gene>
    <name evidence="1" type="ORF">PIB30_002957</name>
</gene>
<organism evidence="1 2">
    <name type="scientific">Stylosanthes scabra</name>
    <dbReference type="NCBI Taxonomy" id="79078"/>
    <lineage>
        <taxon>Eukaryota</taxon>
        <taxon>Viridiplantae</taxon>
        <taxon>Streptophyta</taxon>
        <taxon>Embryophyta</taxon>
        <taxon>Tracheophyta</taxon>
        <taxon>Spermatophyta</taxon>
        <taxon>Magnoliopsida</taxon>
        <taxon>eudicotyledons</taxon>
        <taxon>Gunneridae</taxon>
        <taxon>Pentapetalae</taxon>
        <taxon>rosids</taxon>
        <taxon>fabids</taxon>
        <taxon>Fabales</taxon>
        <taxon>Fabaceae</taxon>
        <taxon>Papilionoideae</taxon>
        <taxon>50 kb inversion clade</taxon>
        <taxon>dalbergioids sensu lato</taxon>
        <taxon>Dalbergieae</taxon>
        <taxon>Pterocarpus clade</taxon>
        <taxon>Stylosanthes</taxon>
    </lineage>
</organism>
<accession>A0ABU6V1I4</accession>
<evidence type="ECO:0000313" key="1">
    <source>
        <dbReference type="EMBL" id="MED6167476.1"/>
    </source>
</evidence>
<proteinExistence type="predicted"/>
<reference evidence="1 2" key="1">
    <citation type="journal article" date="2023" name="Plants (Basel)">
        <title>Bridging the Gap: Combining Genomics and Transcriptomics Approaches to Understand Stylosanthes scabra, an Orphan Legume from the Brazilian Caatinga.</title>
        <authorList>
            <person name="Ferreira-Neto J.R.C."/>
            <person name="da Silva M.D."/>
            <person name="Binneck E."/>
            <person name="de Melo N.F."/>
            <person name="da Silva R.H."/>
            <person name="de Melo A.L.T.M."/>
            <person name="Pandolfi V."/>
            <person name="Bustamante F.O."/>
            <person name="Brasileiro-Vidal A.C."/>
            <person name="Benko-Iseppon A.M."/>
        </authorList>
    </citation>
    <scope>NUCLEOTIDE SEQUENCE [LARGE SCALE GENOMIC DNA]</scope>
    <source>
        <tissue evidence="1">Leaves</tissue>
    </source>
</reference>
<sequence length="60" mass="6818">MIGGKKGSWRLGMLKQHSRLTNKRGFCQQLKLLYLEWKADSASDTYTTTSKRSFSSCSKA</sequence>
<dbReference type="Proteomes" id="UP001341840">
    <property type="component" value="Unassembled WGS sequence"/>
</dbReference>
<dbReference type="EMBL" id="JASCZI010151040">
    <property type="protein sequence ID" value="MED6167476.1"/>
    <property type="molecule type" value="Genomic_DNA"/>
</dbReference>